<gene>
    <name evidence="12" type="primary">apt</name>
    <name evidence="14" type="ORF">ENS64_01320</name>
</gene>
<evidence type="ECO:0000256" key="11">
    <source>
        <dbReference type="ARBA" id="ARBA00022726"/>
    </source>
</evidence>
<dbReference type="NCBIfam" id="NF002636">
    <property type="entry name" value="PRK02304.1-5"/>
    <property type="match status" value="1"/>
</dbReference>
<evidence type="ECO:0000256" key="3">
    <source>
        <dbReference type="ARBA" id="ARBA00004496"/>
    </source>
</evidence>
<evidence type="ECO:0000313" key="14">
    <source>
        <dbReference type="EMBL" id="HGT37899.1"/>
    </source>
</evidence>
<dbReference type="FunFam" id="3.40.50.2020:FF:000004">
    <property type="entry name" value="Adenine phosphoribosyltransferase"/>
    <property type="match status" value="1"/>
</dbReference>
<evidence type="ECO:0000256" key="12">
    <source>
        <dbReference type="HAMAP-Rule" id="MF_00004"/>
    </source>
</evidence>
<dbReference type="NCBIfam" id="NF002634">
    <property type="entry name" value="PRK02304.1-3"/>
    <property type="match status" value="1"/>
</dbReference>
<comment type="subunit">
    <text evidence="6 12">Homodimer.</text>
</comment>
<dbReference type="AlphaFoldDB" id="A0A7C4LKI8"/>
<dbReference type="NCBIfam" id="TIGR01090">
    <property type="entry name" value="apt"/>
    <property type="match status" value="1"/>
</dbReference>
<keyword evidence="8 12" id="KW-0963">Cytoplasm</keyword>
<dbReference type="GO" id="GO:0006166">
    <property type="term" value="P:purine ribonucleoside salvage"/>
    <property type="evidence" value="ECO:0007669"/>
    <property type="project" value="UniProtKB-UniRule"/>
</dbReference>
<keyword evidence="10 12" id="KW-0808">Transferase</keyword>
<dbReference type="GO" id="GO:0006168">
    <property type="term" value="P:adenine salvage"/>
    <property type="evidence" value="ECO:0007669"/>
    <property type="project" value="InterPro"/>
</dbReference>
<evidence type="ECO:0000256" key="8">
    <source>
        <dbReference type="ARBA" id="ARBA00022490"/>
    </source>
</evidence>
<dbReference type="CDD" id="cd06223">
    <property type="entry name" value="PRTases_typeI"/>
    <property type="match status" value="1"/>
</dbReference>
<dbReference type="PANTHER" id="PTHR32315:SF3">
    <property type="entry name" value="ADENINE PHOSPHORIBOSYLTRANSFERASE"/>
    <property type="match status" value="1"/>
</dbReference>
<dbReference type="GO" id="GO:0003999">
    <property type="term" value="F:adenine phosphoribosyltransferase activity"/>
    <property type="evidence" value="ECO:0007669"/>
    <property type="project" value="UniProtKB-UniRule"/>
</dbReference>
<dbReference type="InterPro" id="IPR050054">
    <property type="entry name" value="UPRTase/APRTase"/>
</dbReference>
<dbReference type="InterPro" id="IPR005764">
    <property type="entry name" value="Ade_phspho_trans"/>
</dbReference>
<dbReference type="GO" id="GO:0002055">
    <property type="term" value="F:adenine binding"/>
    <property type="evidence" value="ECO:0007669"/>
    <property type="project" value="TreeGrafter"/>
</dbReference>
<comment type="function">
    <text evidence="2 12">Catalyzes a salvage reaction resulting in the formation of AMP, that is energically less costly than de novo synthesis.</text>
</comment>
<evidence type="ECO:0000256" key="5">
    <source>
        <dbReference type="ARBA" id="ARBA00008391"/>
    </source>
</evidence>
<comment type="caution">
    <text evidence="14">The sequence shown here is derived from an EMBL/GenBank/DDBJ whole genome shotgun (WGS) entry which is preliminary data.</text>
</comment>
<evidence type="ECO:0000256" key="10">
    <source>
        <dbReference type="ARBA" id="ARBA00022679"/>
    </source>
</evidence>
<dbReference type="EMBL" id="DSVQ01000003">
    <property type="protein sequence ID" value="HGT37899.1"/>
    <property type="molecule type" value="Genomic_DNA"/>
</dbReference>
<evidence type="ECO:0000256" key="6">
    <source>
        <dbReference type="ARBA" id="ARBA00011738"/>
    </source>
</evidence>
<evidence type="ECO:0000256" key="2">
    <source>
        <dbReference type="ARBA" id="ARBA00003968"/>
    </source>
</evidence>
<dbReference type="EC" id="2.4.2.7" evidence="7 12"/>
<dbReference type="Gene3D" id="3.40.50.2020">
    <property type="match status" value="1"/>
</dbReference>
<evidence type="ECO:0000259" key="13">
    <source>
        <dbReference type="Pfam" id="PF00156"/>
    </source>
</evidence>
<comment type="subcellular location">
    <subcellularLocation>
        <location evidence="3 12">Cytoplasm</location>
    </subcellularLocation>
</comment>
<comment type="similarity">
    <text evidence="5 12">Belongs to the purine/pyrimidine phosphoribosyltransferase family.</text>
</comment>
<dbReference type="HAMAP" id="MF_00004">
    <property type="entry name" value="Aden_phosphoribosyltr"/>
    <property type="match status" value="1"/>
</dbReference>
<dbReference type="PANTHER" id="PTHR32315">
    <property type="entry name" value="ADENINE PHOSPHORIBOSYLTRANSFERASE"/>
    <property type="match status" value="1"/>
</dbReference>
<dbReference type="UniPathway" id="UPA00588">
    <property type="reaction ID" value="UER00646"/>
</dbReference>
<dbReference type="GO" id="GO:0016208">
    <property type="term" value="F:AMP binding"/>
    <property type="evidence" value="ECO:0007669"/>
    <property type="project" value="TreeGrafter"/>
</dbReference>
<evidence type="ECO:0000256" key="1">
    <source>
        <dbReference type="ARBA" id="ARBA00000868"/>
    </source>
</evidence>
<sequence>MSDPYGLKPFIRDIPDFPKPGILFRDITPLLAAPEAFRVVIRQFADEFRDSRPTAIVAAESRGFIFAAPLALELNAAFIPVRKPGKLPYQTRRFEYDLEYGSDALEMHVDAIAPGARVLLVDDLLATGGTIEACLRLAHESGAEVVGCAFVIELTFLRGRERLRPHRVVSLVGYDSE</sequence>
<keyword evidence="9 12" id="KW-0328">Glycosyltransferase</keyword>
<protein>
    <recommendedName>
        <fullName evidence="7 12">Adenine phosphoribosyltransferase</fullName>
        <shortName evidence="12">APRT</shortName>
        <ecNumber evidence="7 12">2.4.2.7</ecNumber>
    </recommendedName>
</protein>
<keyword evidence="11 12" id="KW-0660">Purine salvage</keyword>
<name>A0A7C4LKI8_9PLAN</name>
<evidence type="ECO:0000256" key="4">
    <source>
        <dbReference type="ARBA" id="ARBA00004659"/>
    </source>
</evidence>
<dbReference type="GO" id="GO:0005737">
    <property type="term" value="C:cytoplasm"/>
    <property type="evidence" value="ECO:0007669"/>
    <property type="project" value="UniProtKB-SubCell"/>
</dbReference>
<evidence type="ECO:0000256" key="7">
    <source>
        <dbReference type="ARBA" id="ARBA00011893"/>
    </source>
</evidence>
<proteinExistence type="inferred from homology"/>
<dbReference type="GO" id="GO:0044209">
    <property type="term" value="P:AMP salvage"/>
    <property type="evidence" value="ECO:0007669"/>
    <property type="project" value="UniProtKB-UniRule"/>
</dbReference>
<dbReference type="InterPro" id="IPR029057">
    <property type="entry name" value="PRTase-like"/>
</dbReference>
<dbReference type="Pfam" id="PF00156">
    <property type="entry name" value="Pribosyltran"/>
    <property type="match status" value="1"/>
</dbReference>
<accession>A0A7C4LKI8</accession>
<feature type="domain" description="Phosphoribosyltransferase" evidence="13">
    <location>
        <begin position="30"/>
        <end position="152"/>
    </location>
</feature>
<dbReference type="InterPro" id="IPR000836">
    <property type="entry name" value="PRTase_dom"/>
</dbReference>
<dbReference type="SUPFAM" id="SSF53271">
    <property type="entry name" value="PRTase-like"/>
    <property type="match status" value="1"/>
</dbReference>
<evidence type="ECO:0000256" key="9">
    <source>
        <dbReference type="ARBA" id="ARBA00022676"/>
    </source>
</evidence>
<organism evidence="14">
    <name type="scientific">Schlesneria paludicola</name>
    <dbReference type="NCBI Taxonomy" id="360056"/>
    <lineage>
        <taxon>Bacteria</taxon>
        <taxon>Pseudomonadati</taxon>
        <taxon>Planctomycetota</taxon>
        <taxon>Planctomycetia</taxon>
        <taxon>Planctomycetales</taxon>
        <taxon>Planctomycetaceae</taxon>
        <taxon>Schlesneria</taxon>
    </lineage>
</organism>
<comment type="pathway">
    <text evidence="4 12">Purine metabolism; AMP biosynthesis via salvage pathway; AMP from adenine: step 1/1.</text>
</comment>
<comment type="catalytic activity">
    <reaction evidence="1 12">
        <text>AMP + diphosphate = 5-phospho-alpha-D-ribose 1-diphosphate + adenine</text>
        <dbReference type="Rhea" id="RHEA:16609"/>
        <dbReference type="ChEBI" id="CHEBI:16708"/>
        <dbReference type="ChEBI" id="CHEBI:33019"/>
        <dbReference type="ChEBI" id="CHEBI:58017"/>
        <dbReference type="ChEBI" id="CHEBI:456215"/>
        <dbReference type="EC" id="2.4.2.7"/>
    </reaction>
</comment>
<reference evidence="14" key="1">
    <citation type="journal article" date="2020" name="mSystems">
        <title>Genome- and Community-Level Interaction Insights into Carbon Utilization and Element Cycling Functions of Hydrothermarchaeota in Hydrothermal Sediment.</title>
        <authorList>
            <person name="Zhou Z."/>
            <person name="Liu Y."/>
            <person name="Xu W."/>
            <person name="Pan J."/>
            <person name="Luo Z.H."/>
            <person name="Li M."/>
        </authorList>
    </citation>
    <scope>NUCLEOTIDE SEQUENCE [LARGE SCALE GENOMIC DNA]</scope>
    <source>
        <strain evidence="14">SpSt-508</strain>
    </source>
</reference>